<organism evidence="9 10">
    <name type="scientific">Candidatus Amesbacteria bacterium RIFOXYB1_FULL_44_23</name>
    <dbReference type="NCBI Taxonomy" id="1797263"/>
    <lineage>
        <taxon>Bacteria</taxon>
        <taxon>Candidatus Amesiibacteriota</taxon>
    </lineage>
</organism>
<dbReference type="InterPro" id="IPR036416">
    <property type="entry name" value="Pept_tRNA_hydro_sf"/>
</dbReference>
<dbReference type="GO" id="GO:0000049">
    <property type="term" value="F:tRNA binding"/>
    <property type="evidence" value="ECO:0007669"/>
    <property type="project" value="UniProtKB-KW"/>
</dbReference>
<evidence type="ECO:0000256" key="7">
    <source>
        <dbReference type="RuleBase" id="RU000673"/>
    </source>
</evidence>
<protein>
    <recommendedName>
        <fullName evidence="6 7">Peptidyl-tRNA hydrolase</fullName>
        <ecNumber evidence="1 7">3.1.1.29</ecNumber>
    </recommendedName>
</protein>
<dbReference type="EC" id="3.1.1.29" evidence="1 7"/>
<gene>
    <name evidence="9" type="ORF">A2397_01800</name>
</gene>
<keyword evidence="2" id="KW-0820">tRNA-binding</keyword>
<dbReference type="PROSITE" id="PS01195">
    <property type="entry name" value="PEPT_TRNA_HYDROL_1"/>
    <property type="match status" value="1"/>
</dbReference>
<name>A0A1F4ZU42_9BACT</name>
<comment type="catalytic activity">
    <reaction evidence="7">
        <text>an N-acyl-L-alpha-aminoacyl-tRNA + H2O = an N-acyl-L-amino acid + a tRNA + H(+)</text>
        <dbReference type="Rhea" id="RHEA:54448"/>
        <dbReference type="Rhea" id="RHEA-COMP:10123"/>
        <dbReference type="Rhea" id="RHEA-COMP:13883"/>
        <dbReference type="ChEBI" id="CHEBI:15377"/>
        <dbReference type="ChEBI" id="CHEBI:15378"/>
        <dbReference type="ChEBI" id="CHEBI:59874"/>
        <dbReference type="ChEBI" id="CHEBI:78442"/>
        <dbReference type="ChEBI" id="CHEBI:138191"/>
        <dbReference type="EC" id="3.1.1.29"/>
    </reaction>
</comment>
<dbReference type="PANTHER" id="PTHR17224">
    <property type="entry name" value="PEPTIDYL-TRNA HYDROLASE"/>
    <property type="match status" value="1"/>
</dbReference>
<comment type="caution">
    <text evidence="9">The sequence shown here is derived from an EMBL/GenBank/DDBJ whole genome shotgun (WGS) entry which is preliminary data.</text>
</comment>
<evidence type="ECO:0000256" key="2">
    <source>
        <dbReference type="ARBA" id="ARBA00022555"/>
    </source>
</evidence>
<dbReference type="InterPro" id="IPR001328">
    <property type="entry name" value="Pept_tRNA_hydro"/>
</dbReference>
<evidence type="ECO:0000256" key="5">
    <source>
        <dbReference type="ARBA" id="ARBA00038063"/>
    </source>
</evidence>
<accession>A0A1F4ZU42</accession>
<sequence>MKLILGLGNPGAEYINTRHNAGVVLVDKIYELKFMSYEYGFRRKKDISVYESNDLVLAKTANIFMNESGRIIQELRMMNCEFDQLYVAHDDLDIRLGEYKIQFEKGPKEHNGLLSIEQALGTKEFWRIRLGIDNRQATDSWTGEQYVLEKFSKDEKLILDATIERVIGELAIK</sequence>
<dbReference type="InterPro" id="IPR018171">
    <property type="entry name" value="Pept_tRNA_hydro_CS"/>
</dbReference>
<evidence type="ECO:0000256" key="8">
    <source>
        <dbReference type="RuleBase" id="RU004320"/>
    </source>
</evidence>
<dbReference type="Proteomes" id="UP000176424">
    <property type="component" value="Unassembled WGS sequence"/>
</dbReference>
<keyword evidence="3 7" id="KW-0378">Hydrolase</keyword>
<dbReference type="PANTHER" id="PTHR17224:SF1">
    <property type="entry name" value="PEPTIDYL-TRNA HYDROLASE"/>
    <property type="match status" value="1"/>
</dbReference>
<keyword evidence="4" id="KW-0694">RNA-binding</keyword>
<dbReference type="NCBIfam" id="TIGR00447">
    <property type="entry name" value="pth"/>
    <property type="match status" value="1"/>
</dbReference>
<comment type="similarity">
    <text evidence="5 8">Belongs to the PTH family.</text>
</comment>
<evidence type="ECO:0000313" key="9">
    <source>
        <dbReference type="EMBL" id="OGD09780.1"/>
    </source>
</evidence>
<reference evidence="9 10" key="1">
    <citation type="journal article" date="2016" name="Nat. Commun.">
        <title>Thousands of microbial genomes shed light on interconnected biogeochemical processes in an aquifer system.</title>
        <authorList>
            <person name="Anantharaman K."/>
            <person name="Brown C.T."/>
            <person name="Hug L.A."/>
            <person name="Sharon I."/>
            <person name="Castelle C.J."/>
            <person name="Probst A.J."/>
            <person name="Thomas B.C."/>
            <person name="Singh A."/>
            <person name="Wilkins M.J."/>
            <person name="Karaoz U."/>
            <person name="Brodie E.L."/>
            <person name="Williams K.H."/>
            <person name="Hubbard S.S."/>
            <person name="Banfield J.F."/>
        </authorList>
    </citation>
    <scope>NUCLEOTIDE SEQUENCE [LARGE SCALE GENOMIC DNA]</scope>
</reference>
<evidence type="ECO:0000256" key="3">
    <source>
        <dbReference type="ARBA" id="ARBA00022801"/>
    </source>
</evidence>
<evidence type="ECO:0000256" key="1">
    <source>
        <dbReference type="ARBA" id="ARBA00013260"/>
    </source>
</evidence>
<evidence type="ECO:0000256" key="6">
    <source>
        <dbReference type="ARBA" id="ARBA00050038"/>
    </source>
</evidence>
<dbReference type="EMBL" id="MEXR01000023">
    <property type="protein sequence ID" value="OGD09780.1"/>
    <property type="molecule type" value="Genomic_DNA"/>
</dbReference>
<dbReference type="AlphaFoldDB" id="A0A1F4ZU42"/>
<evidence type="ECO:0000256" key="4">
    <source>
        <dbReference type="ARBA" id="ARBA00022884"/>
    </source>
</evidence>
<dbReference type="Gene3D" id="3.40.50.1470">
    <property type="entry name" value="Peptidyl-tRNA hydrolase"/>
    <property type="match status" value="1"/>
</dbReference>
<dbReference type="Pfam" id="PF01195">
    <property type="entry name" value="Pept_tRNA_hydro"/>
    <property type="match status" value="1"/>
</dbReference>
<evidence type="ECO:0000313" key="10">
    <source>
        <dbReference type="Proteomes" id="UP000176424"/>
    </source>
</evidence>
<proteinExistence type="inferred from homology"/>
<dbReference type="STRING" id="1797263.A2397_01800"/>
<dbReference type="GO" id="GO:0004045">
    <property type="term" value="F:peptidyl-tRNA hydrolase activity"/>
    <property type="evidence" value="ECO:0007669"/>
    <property type="project" value="UniProtKB-EC"/>
</dbReference>
<dbReference type="SUPFAM" id="SSF53178">
    <property type="entry name" value="Peptidyl-tRNA hydrolase-like"/>
    <property type="match status" value="1"/>
</dbReference>